<dbReference type="Pfam" id="PF00582">
    <property type="entry name" value="Usp"/>
    <property type="match status" value="1"/>
</dbReference>
<dbReference type="Proteomes" id="UP000663203">
    <property type="component" value="Chromosome"/>
</dbReference>
<keyword evidence="4" id="KW-1185">Reference proteome</keyword>
<evidence type="ECO:0000256" key="1">
    <source>
        <dbReference type="ARBA" id="ARBA00008791"/>
    </source>
</evidence>
<comment type="similarity">
    <text evidence="1">Belongs to the universal stress protein A family.</text>
</comment>
<sequence length="157" mass="17228">MERHVLVAMDRTDASDAALEYAFEEYPAARVSVVHVTVPAGPLARFGGRDPCEYVVPELTADRNAEPLPTPDRFTRAQCRRAEGALARAHELAERYDREIEPVVRSGRAATEIAAYADERAVDRIVIADHPATTFRPIFRSVPDAVANTTATPVTSL</sequence>
<reference evidence="3 4" key="1">
    <citation type="submission" date="2021-03" db="EMBL/GenBank/DDBJ databases">
        <title>Haloterrigena longa sp. nov. and Haloterrigena limicola sp. nov., extremely halophilic archaea isolated from a salt lake.</title>
        <authorList>
            <person name="Henglin C."/>
        </authorList>
    </citation>
    <scope>NUCLEOTIDE SEQUENCE [LARGE SCALE GENOMIC DNA]</scope>
    <source>
        <strain evidence="3 4">KZCA68</strain>
    </source>
</reference>
<dbReference type="PANTHER" id="PTHR46268:SF15">
    <property type="entry name" value="UNIVERSAL STRESS PROTEIN HP_0031"/>
    <property type="match status" value="1"/>
</dbReference>
<dbReference type="CDD" id="cd00293">
    <property type="entry name" value="USP-like"/>
    <property type="match status" value="1"/>
</dbReference>
<dbReference type="RefSeq" id="WP_207288286.1">
    <property type="nucleotide sequence ID" value="NZ_CP071462.1"/>
</dbReference>
<evidence type="ECO:0000313" key="4">
    <source>
        <dbReference type="Proteomes" id="UP000663203"/>
    </source>
</evidence>
<dbReference type="InterPro" id="IPR014729">
    <property type="entry name" value="Rossmann-like_a/b/a_fold"/>
</dbReference>
<evidence type="ECO:0000313" key="3">
    <source>
        <dbReference type="EMBL" id="QSW98677.1"/>
    </source>
</evidence>
<dbReference type="AlphaFoldDB" id="A0A8A2VDB3"/>
<gene>
    <name evidence="3" type="ORF">J0X25_14960</name>
</gene>
<dbReference type="PANTHER" id="PTHR46268">
    <property type="entry name" value="STRESS RESPONSE PROTEIN NHAX"/>
    <property type="match status" value="1"/>
</dbReference>
<name>A0A8A2VDB3_9EURY</name>
<proteinExistence type="inferred from homology"/>
<organism evidence="3 4">
    <name type="scientific">Haloterrigena alkaliphila</name>
    <dbReference type="NCBI Taxonomy" id="2816475"/>
    <lineage>
        <taxon>Archaea</taxon>
        <taxon>Methanobacteriati</taxon>
        <taxon>Methanobacteriota</taxon>
        <taxon>Stenosarchaea group</taxon>
        <taxon>Halobacteria</taxon>
        <taxon>Halobacteriales</taxon>
        <taxon>Natrialbaceae</taxon>
        <taxon>Haloterrigena</taxon>
    </lineage>
</organism>
<dbReference type="InterPro" id="IPR006016">
    <property type="entry name" value="UspA"/>
</dbReference>
<dbReference type="Gene3D" id="3.40.50.620">
    <property type="entry name" value="HUPs"/>
    <property type="match status" value="1"/>
</dbReference>
<dbReference type="EMBL" id="CP071462">
    <property type="protein sequence ID" value="QSW98677.1"/>
    <property type="molecule type" value="Genomic_DNA"/>
</dbReference>
<accession>A0A8A2VDB3</accession>
<feature type="domain" description="UspA" evidence="2">
    <location>
        <begin position="3"/>
        <end position="155"/>
    </location>
</feature>
<dbReference type="SUPFAM" id="SSF52402">
    <property type="entry name" value="Adenine nucleotide alpha hydrolases-like"/>
    <property type="match status" value="1"/>
</dbReference>
<dbReference type="KEGG" id="hakz:J0X25_14960"/>
<evidence type="ECO:0000259" key="2">
    <source>
        <dbReference type="Pfam" id="PF00582"/>
    </source>
</evidence>
<protein>
    <submittedName>
        <fullName evidence="3">Universal stress protein</fullName>
    </submittedName>
</protein>
<dbReference type="GeneID" id="63188631"/>